<dbReference type="InterPro" id="IPR006674">
    <property type="entry name" value="HD_domain"/>
</dbReference>
<dbReference type="InterPro" id="IPR003607">
    <property type="entry name" value="HD/PDEase_dom"/>
</dbReference>
<dbReference type="NCBIfam" id="TIGR00277">
    <property type="entry name" value="HDIG"/>
    <property type="match status" value="1"/>
</dbReference>
<reference evidence="3 4" key="1">
    <citation type="submission" date="2021-08" db="EMBL/GenBank/DDBJ databases">
        <title>Draft genome sequence of Spirulina subsalsa with high tolerance to salinity and hype-accumulation of phycocyanin.</title>
        <authorList>
            <person name="Pei H."/>
            <person name="Jiang L."/>
        </authorList>
    </citation>
    <scope>NUCLEOTIDE SEQUENCE [LARGE SCALE GENOMIC DNA]</scope>
    <source>
        <strain evidence="3 4">FACHB-351</strain>
    </source>
</reference>
<comment type="caution">
    <text evidence="3">The sequence shown here is derived from an EMBL/GenBank/DDBJ whole genome shotgun (WGS) entry which is preliminary data.</text>
</comment>
<sequence length="793" mass="88257">MLVFVVVSLTSVVGYRFYNQPRLKPGMIAPQTIWAEEDVRVVDEELTREQRKAAETGASEVLKLNPEITSKTRQDLENFLAQVEQMRRMAGAFPFASDDVLSLPSQRHLRAISEEDWQTMVSQLTEEFDLQWTPRQVELDPEDPDSEQTALLQDAVVPSPLGLNAQQALEELKNYGTAQGDLALIQLLTKIDTVRLGYSQALKEFTSSQQPTAHSRPETLRERNYKLRLLDLRDSTWESTRDGFRVALDRILAQGIHRGMPEDLKREAIQIQLVSEVPVLTTPLGVELLTEMVKPNLERDEEAVRRLAEQAAEKIDPVVYQIQRGEMIVRSGQEIDRKAFLLLDQLNASERSINWRGLLITSALVTGAVGIFWAVRIRWNVRLRCRDRILLCLLSVSTPLLMQFGLNNVAGVGLLVSSFYHPVLAATQVTLITGLSVFSSFSAGSSVGLLWEGFLAGAAGGLLAAFMGGRLRSREELALLGVGVGVTQGVVYLVITLIGTPTTAALVSLVLPSAVMFGVWGLAWCVVALGISPYLERVFDLVTPIRLAELSNPNRPLLKRLATEAPGTFQHTLFVASLAEAAARELHCNVELVRAGTLYHDIGKMHDPLGFIENQMGGPNKHDEINDPWQSSEIIKKHVSEGLVMARRCNLPQAVRDFIPEHQGTILISYFYFQASQKAQAEGGVIDEQDFRYDGPIPQSRETGIVMLADACEAALRSLKDATPETALNMVNKIFKARWQDNQLVDSGLKREDLTVIAEVFIRVWQQYNHQRIAYPKAILDKQAAPQTVSSNQ</sequence>
<dbReference type="Pfam" id="PF07698">
    <property type="entry name" value="7TM-7TMR_HD"/>
    <property type="match status" value="1"/>
</dbReference>
<dbReference type="Pfam" id="PF07697">
    <property type="entry name" value="7TMR-HDED"/>
    <property type="match status" value="1"/>
</dbReference>
<proteinExistence type="predicted"/>
<protein>
    <submittedName>
        <fullName evidence="3">HDIG domain-containing protein</fullName>
    </submittedName>
</protein>
<dbReference type="Proteomes" id="UP001526426">
    <property type="component" value="Unassembled WGS sequence"/>
</dbReference>
<feature type="transmembrane region" description="Helical" evidence="1">
    <location>
        <begin position="504"/>
        <end position="531"/>
    </location>
</feature>
<keyword evidence="1" id="KW-0472">Membrane</keyword>
<keyword evidence="1" id="KW-0812">Transmembrane</keyword>
<feature type="transmembrane region" description="Helical" evidence="1">
    <location>
        <begin position="355"/>
        <end position="377"/>
    </location>
</feature>
<evidence type="ECO:0000313" key="4">
    <source>
        <dbReference type="Proteomes" id="UP001526426"/>
    </source>
</evidence>
<gene>
    <name evidence="3" type="ORF">K4A83_13695</name>
</gene>
<dbReference type="SMART" id="SM00471">
    <property type="entry name" value="HDc"/>
    <property type="match status" value="1"/>
</dbReference>
<feature type="domain" description="HD/PDEase" evidence="2">
    <location>
        <begin position="564"/>
        <end position="724"/>
    </location>
</feature>
<organism evidence="3 4">
    <name type="scientific">Spirulina subsalsa FACHB-351</name>
    <dbReference type="NCBI Taxonomy" id="234711"/>
    <lineage>
        <taxon>Bacteria</taxon>
        <taxon>Bacillati</taxon>
        <taxon>Cyanobacteriota</taxon>
        <taxon>Cyanophyceae</taxon>
        <taxon>Spirulinales</taxon>
        <taxon>Spirulinaceae</taxon>
        <taxon>Spirulina</taxon>
    </lineage>
</organism>
<dbReference type="InterPro" id="IPR011624">
    <property type="entry name" value="Metal-dep_PHydrolase_7TM_extra"/>
</dbReference>
<dbReference type="CDD" id="cd00077">
    <property type="entry name" value="HDc"/>
    <property type="match status" value="1"/>
</dbReference>
<dbReference type="EMBL" id="JAIHOM010000066">
    <property type="protein sequence ID" value="MCW6037316.1"/>
    <property type="molecule type" value="Genomic_DNA"/>
</dbReference>
<dbReference type="InterPro" id="IPR052722">
    <property type="entry name" value="PgpH_phosphodiesterase"/>
</dbReference>
<dbReference type="SUPFAM" id="SSF109604">
    <property type="entry name" value="HD-domain/PDEase-like"/>
    <property type="match status" value="1"/>
</dbReference>
<dbReference type="PANTHER" id="PTHR36442:SF1">
    <property type="entry name" value="CYCLIC-DI-AMP PHOSPHODIESTERASE PGPH"/>
    <property type="match status" value="1"/>
</dbReference>
<accession>A0ABT3L732</accession>
<dbReference type="InterPro" id="IPR006675">
    <property type="entry name" value="HDIG_dom"/>
</dbReference>
<dbReference type="Pfam" id="PF01966">
    <property type="entry name" value="HD"/>
    <property type="match status" value="1"/>
</dbReference>
<evidence type="ECO:0000256" key="1">
    <source>
        <dbReference type="SAM" id="Phobius"/>
    </source>
</evidence>
<keyword evidence="1" id="KW-1133">Transmembrane helix</keyword>
<feature type="transmembrane region" description="Helical" evidence="1">
    <location>
        <begin position="477"/>
        <end position="498"/>
    </location>
</feature>
<evidence type="ECO:0000313" key="3">
    <source>
        <dbReference type="EMBL" id="MCW6037316.1"/>
    </source>
</evidence>
<feature type="transmembrane region" description="Helical" evidence="1">
    <location>
        <begin position="440"/>
        <end position="465"/>
    </location>
</feature>
<evidence type="ECO:0000259" key="2">
    <source>
        <dbReference type="SMART" id="SM00471"/>
    </source>
</evidence>
<name>A0ABT3L732_9CYAN</name>
<dbReference type="Gene3D" id="1.10.3210.10">
    <property type="entry name" value="Hypothetical protein af1432"/>
    <property type="match status" value="1"/>
</dbReference>
<keyword evidence="4" id="KW-1185">Reference proteome</keyword>
<dbReference type="PANTHER" id="PTHR36442">
    <property type="entry name" value="CYCLIC-DI-AMP PHOSPHODIESTERASE PGPH"/>
    <property type="match status" value="1"/>
</dbReference>
<dbReference type="RefSeq" id="WP_407810035.1">
    <property type="nucleotide sequence ID" value="NZ_JAIHOM010000066.1"/>
</dbReference>
<dbReference type="InterPro" id="IPR011621">
    <property type="entry name" value="Metal-dep_PHydrolase_7TM_intra"/>
</dbReference>
<feature type="transmembrane region" description="Helical" evidence="1">
    <location>
        <begin position="389"/>
        <end position="420"/>
    </location>
</feature>